<organism evidence="2 3">
    <name type="scientific">Ramlibacter alkalitolerans</name>
    <dbReference type="NCBI Taxonomy" id="2039631"/>
    <lineage>
        <taxon>Bacteria</taxon>
        <taxon>Pseudomonadati</taxon>
        <taxon>Pseudomonadota</taxon>
        <taxon>Betaproteobacteria</taxon>
        <taxon>Burkholderiales</taxon>
        <taxon>Comamonadaceae</taxon>
        <taxon>Ramlibacter</taxon>
    </lineage>
</organism>
<dbReference type="PROSITE" id="PS50943">
    <property type="entry name" value="HTH_CROC1"/>
    <property type="match status" value="1"/>
</dbReference>
<dbReference type="EMBL" id="JAEQND010000013">
    <property type="protein sequence ID" value="MBL0427666.1"/>
    <property type="molecule type" value="Genomic_DNA"/>
</dbReference>
<accession>A0ABS1JUW3</accession>
<comment type="caution">
    <text evidence="2">The sequence shown here is derived from an EMBL/GenBank/DDBJ whole genome shotgun (WGS) entry which is preliminary data.</text>
</comment>
<evidence type="ECO:0000313" key="2">
    <source>
        <dbReference type="EMBL" id="MBL0427666.1"/>
    </source>
</evidence>
<dbReference type="Proteomes" id="UP000622707">
    <property type="component" value="Unassembled WGS sequence"/>
</dbReference>
<dbReference type="Gene3D" id="1.10.260.40">
    <property type="entry name" value="lambda repressor-like DNA-binding domains"/>
    <property type="match status" value="1"/>
</dbReference>
<evidence type="ECO:0000313" key="3">
    <source>
        <dbReference type="Proteomes" id="UP000622707"/>
    </source>
</evidence>
<dbReference type="SMART" id="SM00530">
    <property type="entry name" value="HTH_XRE"/>
    <property type="match status" value="1"/>
</dbReference>
<evidence type="ECO:0000259" key="1">
    <source>
        <dbReference type="PROSITE" id="PS50943"/>
    </source>
</evidence>
<dbReference type="SUPFAM" id="SSF47413">
    <property type="entry name" value="lambda repressor-like DNA-binding domains"/>
    <property type="match status" value="1"/>
</dbReference>
<feature type="domain" description="HTH cro/C1-type" evidence="1">
    <location>
        <begin position="66"/>
        <end position="115"/>
    </location>
</feature>
<keyword evidence="3" id="KW-1185">Reference proteome</keyword>
<reference evidence="2 3" key="1">
    <citation type="journal article" date="2017" name="Int. J. Syst. Evol. Microbiol.">
        <title>Ramlibacter alkalitolerans sp. nov., alkali-tolerant bacterium isolated from soil of ginseng.</title>
        <authorList>
            <person name="Lee D.H."/>
            <person name="Cha C.J."/>
        </authorList>
    </citation>
    <scope>NUCLEOTIDE SEQUENCE [LARGE SCALE GENOMIC DNA]</scope>
    <source>
        <strain evidence="2 3">KACC 19305</strain>
    </source>
</reference>
<dbReference type="CDD" id="cd00093">
    <property type="entry name" value="HTH_XRE"/>
    <property type="match status" value="1"/>
</dbReference>
<sequence length="135" mass="15151">MQPIERVERFNPPTGEVAVVTLAARCEACGHESVLVSQMAENIARRRARHQHYGPHLLGEDIFAFRRKYGLTRAAAARIIGKSPRTFSRYETEVSFPNDATRWALVRAMQHPEFLKDLAAAAGVEIPLWSARNPA</sequence>
<gene>
    <name evidence="2" type="ORF">JI746_21305</name>
</gene>
<proteinExistence type="predicted"/>
<dbReference type="Pfam" id="PF15731">
    <property type="entry name" value="MqsA_antitoxin"/>
    <property type="match status" value="1"/>
</dbReference>
<dbReference type="InterPro" id="IPR001387">
    <property type="entry name" value="Cro/C1-type_HTH"/>
</dbReference>
<name>A0ABS1JUW3_9BURK</name>
<dbReference type="InterPro" id="IPR010982">
    <property type="entry name" value="Lambda_DNA-bd_dom_sf"/>
</dbReference>
<protein>
    <submittedName>
        <fullName evidence="2">Type II toxin-antitoxin system MqsA family antitoxin</fullName>
    </submittedName>
</protein>
<dbReference type="InterPro" id="IPR032758">
    <property type="entry name" value="MqsA/HigA-2"/>
</dbReference>